<evidence type="ECO:0000313" key="2">
    <source>
        <dbReference type="EMBL" id="OIQ74524.1"/>
    </source>
</evidence>
<proteinExistence type="predicted"/>
<feature type="region of interest" description="Disordered" evidence="1">
    <location>
        <begin position="1"/>
        <end position="65"/>
    </location>
</feature>
<feature type="compositionally biased region" description="Low complexity" evidence="1">
    <location>
        <begin position="36"/>
        <end position="54"/>
    </location>
</feature>
<gene>
    <name evidence="2" type="ORF">GALL_438220</name>
</gene>
<dbReference type="EMBL" id="MLJW01002479">
    <property type="protein sequence ID" value="OIQ74524.1"/>
    <property type="molecule type" value="Genomic_DNA"/>
</dbReference>
<dbReference type="AlphaFoldDB" id="A0A1J5Q3P5"/>
<evidence type="ECO:0000256" key="1">
    <source>
        <dbReference type="SAM" id="MobiDB-lite"/>
    </source>
</evidence>
<name>A0A1J5Q3P5_9ZZZZ</name>
<organism evidence="2">
    <name type="scientific">mine drainage metagenome</name>
    <dbReference type="NCBI Taxonomy" id="410659"/>
    <lineage>
        <taxon>unclassified sequences</taxon>
        <taxon>metagenomes</taxon>
        <taxon>ecological metagenomes</taxon>
    </lineage>
</organism>
<accession>A0A1J5Q3P5</accession>
<protein>
    <submittedName>
        <fullName evidence="2">Uncharacterized protein</fullName>
    </submittedName>
</protein>
<reference evidence="2" key="1">
    <citation type="submission" date="2016-10" db="EMBL/GenBank/DDBJ databases">
        <title>Sequence of Gallionella enrichment culture.</title>
        <authorList>
            <person name="Poehlein A."/>
            <person name="Muehling M."/>
            <person name="Daniel R."/>
        </authorList>
    </citation>
    <scope>NUCLEOTIDE SEQUENCE</scope>
</reference>
<sequence length="273" mass="28225">MRRAIRSMRSAARTWSRKPASPMRNSPSAVLSVRNAPESASSSASPTSSVARPVPMKPQPSQVMPCGLATRTSARAPATSSMPRSVLGSSPSTWLTMICAARPFNRALAAMSPSSSLRAAPTALLSTAPAASTSKRPYWFSDTPAAFGGAMSMRVAPPPAAICGRNSAGTPGAATMSAPALQQLNANSAAASRGAPGAAQWVGCGERRVIVMSSEMDGMDGGGRDGFTVVPNAARLARFRRCSEVGQTGCATCRCGCRFRRAARAAPARRRAP</sequence>
<comment type="caution">
    <text evidence="2">The sequence shown here is derived from an EMBL/GenBank/DDBJ whole genome shotgun (WGS) entry which is preliminary data.</text>
</comment>